<feature type="domain" description="ABC transporter" evidence="5">
    <location>
        <begin position="2"/>
        <end position="208"/>
    </location>
</feature>
<accession>R7Q7G1</accession>
<dbReference type="Proteomes" id="UP000012073">
    <property type="component" value="Unassembled WGS sequence"/>
</dbReference>
<dbReference type="InterPro" id="IPR003439">
    <property type="entry name" value="ABC_transporter-like_ATP-bd"/>
</dbReference>
<gene>
    <name evidence="6" type="ORF">CHC_T00002179001</name>
</gene>
<keyword evidence="2" id="KW-0813">Transport</keyword>
<evidence type="ECO:0000256" key="3">
    <source>
        <dbReference type="ARBA" id="ARBA00022741"/>
    </source>
</evidence>
<proteinExistence type="predicted"/>
<dbReference type="PANTHER" id="PTHR24220:SF86">
    <property type="entry name" value="ABC TRANSPORTER ABCH.1"/>
    <property type="match status" value="1"/>
</dbReference>
<dbReference type="InterPro" id="IPR015854">
    <property type="entry name" value="ABC_transpr_LolD-like"/>
</dbReference>
<keyword evidence="4" id="KW-0067">ATP-binding</keyword>
<dbReference type="GO" id="GO:0005524">
    <property type="term" value="F:ATP binding"/>
    <property type="evidence" value="ECO:0007669"/>
    <property type="project" value="UniProtKB-KW"/>
</dbReference>
<dbReference type="EMBL" id="HG001644">
    <property type="protein sequence ID" value="CDF33405.1"/>
    <property type="molecule type" value="Genomic_DNA"/>
</dbReference>
<dbReference type="GO" id="GO:0005886">
    <property type="term" value="C:plasma membrane"/>
    <property type="evidence" value="ECO:0007669"/>
    <property type="project" value="TreeGrafter"/>
</dbReference>
<dbReference type="GO" id="GO:0016887">
    <property type="term" value="F:ATP hydrolysis activity"/>
    <property type="evidence" value="ECO:0007669"/>
    <property type="project" value="InterPro"/>
</dbReference>
<dbReference type="PROSITE" id="PS00211">
    <property type="entry name" value="ABC_TRANSPORTER_1"/>
    <property type="match status" value="1"/>
</dbReference>
<dbReference type="GO" id="GO:0022857">
    <property type="term" value="F:transmembrane transporter activity"/>
    <property type="evidence" value="ECO:0007669"/>
    <property type="project" value="TreeGrafter"/>
</dbReference>
<dbReference type="SUPFAM" id="SSF52540">
    <property type="entry name" value="P-loop containing nucleoside triphosphate hydrolases"/>
    <property type="match status" value="1"/>
</dbReference>
<dbReference type="OMA" id="EDFNQAG"/>
<dbReference type="GeneID" id="17320925"/>
<keyword evidence="7" id="KW-1185">Reference proteome</keyword>
<protein>
    <recommendedName>
        <fullName evidence="1">Probable ATP-dependent transporter ycf16</fullName>
    </recommendedName>
</protein>
<dbReference type="InterPro" id="IPR017871">
    <property type="entry name" value="ABC_transporter-like_CS"/>
</dbReference>
<dbReference type="CDD" id="cd03255">
    <property type="entry name" value="ABC_MJ0796_LolCDE_FtsE"/>
    <property type="match status" value="1"/>
</dbReference>
<dbReference type="PhylomeDB" id="R7Q7G1"/>
<evidence type="ECO:0000313" key="6">
    <source>
        <dbReference type="EMBL" id="CDF33405.1"/>
    </source>
</evidence>
<evidence type="ECO:0000259" key="5">
    <source>
        <dbReference type="PROSITE" id="PS50893"/>
    </source>
</evidence>
<evidence type="ECO:0000256" key="2">
    <source>
        <dbReference type="ARBA" id="ARBA00022448"/>
    </source>
</evidence>
<dbReference type="RefSeq" id="XP_005713208.1">
    <property type="nucleotide sequence ID" value="XM_005713151.1"/>
</dbReference>
<evidence type="ECO:0000256" key="1">
    <source>
        <dbReference type="ARBA" id="ARBA00014334"/>
    </source>
</evidence>
<dbReference type="Pfam" id="PF00005">
    <property type="entry name" value="ABC_tran"/>
    <property type="match status" value="1"/>
</dbReference>
<dbReference type="PANTHER" id="PTHR24220">
    <property type="entry name" value="IMPORT ATP-BINDING PROTEIN"/>
    <property type="match status" value="1"/>
</dbReference>
<keyword evidence="3" id="KW-0547">Nucleotide-binding</keyword>
<dbReference type="OrthoDB" id="5171at2759"/>
<dbReference type="Gramene" id="CDF33405">
    <property type="protein sequence ID" value="CDF33405"/>
    <property type="gene ID" value="CHC_T00002179001"/>
</dbReference>
<dbReference type="PROSITE" id="PS50893">
    <property type="entry name" value="ABC_TRANSPORTER_2"/>
    <property type="match status" value="1"/>
</dbReference>
<dbReference type="KEGG" id="ccp:CHC_T00002179001"/>
<dbReference type="STRING" id="2769.R7Q7G1"/>
<dbReference type="InterPro" id="IPR027417">
    <property type="entry name" value="P-loop_NTPase"/>
</dbReference>
<dbReference type="InterPro" id="IPR017911">
    <property type="entry name" value="MacB-like_ATP-bd"/>
</dbReference>
<dbReference type="SMART" id="SM00382">
    <property type="entry name" value="AAA"/>
    <property type="match status" value="1"/>
</dbReference>
<name>R7Q7G1_CHOCR</name>
<evidence type="ECO:0000256" key="4">
    <source>
        <dbReference type="ARBA" id="ARBA00022840"/>
    </source>
</evidence>
<organism evidence="6 7">
    <name type="scientific">Chondrus crispus</name>
    <name type="common">Carrageen Irish moss</name>
    <name type="synonym">Polymorpha crispa</name>
    <dbReference type="NCBI Taxonomy" id="2769"/>
    <lineage>
        <taxon>Eukaryota</taxon>
        <taxon>Rhodophyta</taxon>
        <taxon>Florideophyceae</taxon>
        <taxon>Rhodymeniophycidae</taxon>
        <taxon>Gigartinales</taxon>
        <taxon>Gigartinaceae</taxon>
        <taxon>Chondrus</taxon>
    </lineage>
</organism>
<dbReference type="AlphaFoldDB" id="R7Q7G1"/>
<evidence type="ECO:0000313" key="7">
    <source>
        <dbReference type="Proteomes" id="UP000012073"/>
    </source>
</evidence>
<reference evidence="7" key="1">
    <citation type="journal article" date="2013" name="Proc. Natl. Acad. Sci. U.S.A.">
        <title>Genome structure and metabolic features in the red seaweed Chondrus crispus shed light on evolution of the Archaeplastida.</title>
        <authorList>
            <person name="Collen J."/>
            <person name="Porcel B."/>
            <person name="Carre W."/>
            <person name="Ball S.G."/>
            <person name="Chaparro C."/>
            <person name="Tonon T."/>
            <person name="Barbeyron T."/>
            <person name="Michel G."/>
            <person name="Noel B."/>
            <person name="Valentin K."/>
            <person name="Elias M."/>
            <person name="Artiguenave F."/>
            <person name="Arun A."/>
            <person name="Aury J.M."/>
            <person name="Barbosa-Neto J.F."/>
            <person name="Bothwell J.H."/>
            <person name="Bouget F.Y."/>
            <person name="Brillet L."/>
            <person name="Cabello-Hurtado F."/>
            <person name="Capella-Gutierrez S."/>
            <person name="Charrier B."/>
            <person name="Cladiere L."/>
            <person name="Cock J.M."/>
            <person name="Coelho S.M."/>
            <person name="Colleoni C."/>
            <person name="Czjzek M."/>
            <person name="Da Silva C."/>
            <person name="Delage L."/>
            <person name="Denoeud F."/>
            <person name="Deschamps P."/>
            <person name="Dittami S.M."/>
            <person name="Gabaldon T."/>
            <person name="Gachon C.M."/>
            <person name="Groisillier A."/>
            <person name="Herve C."/>
            <person name="Jabbari K."/>
            <person name="Katinka M."/>
            <person name="Kloareg B."/>
            <person name="Kowalczyk N."/>
            <person name="Labadie K."/>
            <person name="Leblanc C."/>
            <person name="Lopez P.J."/>
            <person name="McLachlan D.H."/>
            <person name="Meslet-Cladiere L."/>
            <person name="Moustafa A."/>
            <person name="Nehr Z."/>
            <person name="Nyvall Collen P."/>
            <person name="Panaud O."/>
            <person name="Partensky F."/>
            <person name="Poulain J."/>
            <person name="Rensing S.A."/>
            <person name="Rousvoal S."/>
            <person name="Samson G."/>
            <person name="Symeonidi A."/>
            <person name="Weissenbach J."/>
            <person name="Zambounis A."/>
            <person name="Wincker P."/>
            <person name="Boyen C."/>
        </authorList>
    </citation>
    <scope>NUCLEOTIDE SEQUENCE [LARGE SCALE GENOMIC DNA]</scope>
    <source>
        <strain evidence="7">cv. Stackhouse</strain>
    </source>
</reference>
<sequence length="246" mass="27632">MIRGPSGGGKSTLLHVFGTLTRPSGGRLRLFGTNMQTIPEHRLPDFRLNRIGFVFQTFNLLAAQSAFENVELPMILSGRLKRLERHEKTARLLKEVGLGDRADHLPSELSGGEQQRVAIARALANKPDLLLLDEPTGDLSSADTCEIMDLLLRVNVENRTTCVMVTHNDDLECYADRVLYLEEGRFSRQRLNSEQRRLDATKYAAYLTSQERNAIKDEDEGVRDGGAEGLLREHKGHFCPMTICNK</sequence>
<dbReference type="Gene3D" id="3.40.50.300">
    <property type="entry name" value="P-loop containing nucleotide triphosphate hydrolases"/>
    <property type="match status" value="1"/>
</dbReference>
<dbReference type="InterPro" id="IPR003593">
    <property type="entry name" value="AAA+_ATPase"/>
</dbReference>